<dbReference type="InterPro" id="IPR003439">
    <property type="entry name" value="ABC_transporter-like_ATP-bd"/>
</dbReference>
<dbReference type="Pfam" id="PF00005">
    <property type="entry name" value="ABC_tran"/>
    <property type="match status" value="1"/>
</dbReference>
<organism evidence="5 6">
    <name type="scientific">Okibacterium fritillariae</name>
    <dbReference type="NCBI Taxonomy" id="123320"/>
    <lineage>
        <taxon>Bacteria</taxon>
        <taxon>Bacillati</taxon>
        <taxon>Actinomycetota</taxon>
        <taxon>Actinomycetes</taxon>
        <taxon>Micrococcales</taxon>
        <taxon>Microbacteriaceae</taxon>
        <taxon>Okibacterium</taxon>
    </lineage>
</organism>
<keyword evidence="3 5" id="KW-0067">ATP-binding</keyword>
<sequence length="223" mass="23829">MYTLTSLTKTYSQPKRTVTALNGVDLTIPDGQLVAIQGPTGGGKSTLLQMLGALDRPTSGSIALRGDDLSTLGEAKLATIRASEIGFVFQGFNLIPTLTALENVEMALVPAGVSAQERVHRATQALESVGLGERATHLPNELSGGQQQRVAIARALVKNPKVLLADEPTGNLDEQTRDEIMDLLEGLWRDQNLTVVIVTHDSAVAKRAERRLRIANGTISELA</sequence>
<dbReference type="PANTHER" id="PTHR24220:SF86">
    <property type="entry name" value="ABC TRANSPORTER ABCH.1"/>
    <property type="match status" value="1"/>
</dbReference>
<dbReference type="InterPro" id="IPR027417">
    <property type="entry name" value="P-loop_NTPase"/>
</dbReference>
<dbReference type="PROSITE" id="PS50893">
    <property type="entry name" value="ABC_TRANSPORTER_2"/>
    <property type="match status" value="1"/>
</dbReference>
<dbReference type="AlphaFoldDB" id="A0A1T5IR06"/>
<dbReference type="InterPro" id="IPR017911">
    <property type="entry name" value="MacB-like_ATP-bd"/>
</dbReference>
<dbReference type="SUPFAM" id="SSF52540">
    <property type="entry name" value="P-loop containing nucleoside triphosphate hydrolases"/>
    <property type="match status" value="1"/>
</dbReference>
<dbReference type="GO" id="GO:0005524">
    <property type="term" value="F:ATP binding"/>
    <property type="evidence" value="ECO:0007669"/>
    <property type="project" value="UniProtKB-KW"/>
</dbReference>
<evidence type="ECO:0000256" key="3">
    <source>
        <dbReference type="ARBA" id="ARBA00022840"/>
    </source>
</evidence>
<dbReference type="EMBL" id="FUZP01000001">
    <property type="protein sequence ID" value="SKC41586.1"/>
    <property type="molecule type" value="Genomic_DNA"/>
</dbReference>
<evidence type="ECO:0000256" key="2">
    <source>
        <dbReference type="ARBA" id="ARBA00022741"/>
    </source>
</evidence>
<dbReference type="GO" id="GO:0098796">
    <property type="term" value="C:membrane protein complex"/>
    <property type="evidence" value="ECO:0007669"/>
    <property type="project" value="UniProtKB-ARBA"/>
</dbReference>
<dbReference type="PANTHER" id="PTHR24220">
    <property type="entry name" value="IMPORT ATP-BINDING PROTEIN"/>
    <property type="match status" value="1"/>
</dbReference>
<evidence type="ECO:0000256" key="1">
    <source>
        <dbReference type="ARBA" id="ARBA00022448"/>
    </source>
</evidence>
<dbReference type="SMART" id="SM00382">
    <property type="entry name" value="AAA"/>
    <property type="match status" value="1"/>
</dbReference>
<protein>
    <submittedName>
        <fullName evidence="5">Putative ABC transport system ATP-binding protein</fullName>
    </submittedName>
</protein>
<evidence type="ECO:0000313" key="5">
    <source>
        <dbReference type="EMBL" id="SKC41586.1"/>
    </source>
</evidence>
<reference evidence="5 6" key="1">
    <citation type="submission" date="2017-02" db="EMBL/GenBank/DDBJ databases">
        <authorList>
            <person name="Peterson S.W."/>
        </authorList>
    </citation>
    <scope>NUCLEOTIDE SEQUENCE [LARGE SCALE GENOMIC DNA]</scope>
    <source>
        <strain evidence="5 6">VKM Ac-2059</strain>
    </source>
</reference>
<dbReference type="InterPro" id="IPR017871">
    <property type="entry name" value="ABC_transporter-like_CS"/>
</dbReference>
<feature type="domain" description="ABC transporter" evidence="4">
    <location>
        <begin position="2"/>
        <end position="222"/>
    </location>
</feature>
<gene>
    <name evidence="5" type="ORF">SAMN06309945_0753</name>
</gene>
<accession>A0A1T5IR06</accession>
<dbReference type="Gene3D" id="3.40.50.300">
    <property type="entry name" value="P-loop containing nucleotide triphosphate hydrolases"/>
    <property type="match status" value="1"/>
</dbReference>
<dbReference type="GO" id="GO:0005886">
    <property type="term" value="C:plasma membrane"/>
    <property type="evidence" value="ECO:0007669"/>
    <property type="project" value="TreeGrafter"/>
</dbReference>
<dbReference type="STRING" id="123320.SAMN06309945_0753"/>
<dbReference type="InterPro" id="IPR015854">
    <property type="entry name" value="ABC_transpr_LolD-like"/>
</dbReference>
<dbReference type="RefSeq" id="WP_079726931.1">
    <property type="nucleotide sequence ID" value="NZ_FUZP01000001.1"/>
</dbReference>
<keyword evidence="1" id="KW-0813">Transport</keyword>
<dbReference type="FunFam" id="3.40.50.300:FF:000032">
    <property type="entry name" value="Export ABC transporter ATP-binding protein"/>
    <property type="match status" value="1"/>
</dbReference>
<dbReference type="InterPro" id="IPR003593">
    <property type="entry name" value="AAA+_ATPase"/>
</dbReference>
<dbReference type="Proteomes" id="UP000190857">
    <property type="component" value="Unassembled WGS sequence"/>
</dbReference>
<dbReference type="OrthoDB" id="9802264at2"/>
<evidence type="ECO:0000313" key="6">
    <source>
        <dbReference type="Proteomes" id="UP000190857"/>
    </source>
</evidence>
<keyword evidence="2" id="KW-0547">Nucleotide-binding</keyword>
<name>A0A1T5IR06_9MICO</name>
<dbReference type="PROSITE" id="PS00211">
    <property type="entry name" value="ABC_TRANSPORTER_1"/>
    <property type="match status" value="1"/>
</dbReference>
<keyword evidence="6" id="KW-1185">Reference proteome</keyword>
<dbReference type="GO" id="GO:0022857">
    <property type="term" value="F:transmembrane transporter activity"/>
    <property type="evidence" value="ECO:0007669"/>
    <property type="project" value="TreeGrafter"/>
</dbReference>
<dbReference type="CDD" id="cd03255">
    <property type="entry name" value="ABC_MJ0796_LolCDE_FtsE"/>
    <property type="match status" value="1"/>
</dbReference>
<evidence type="ECO:0000259" key="4">
    <source>
        <dbReference type="PROSITE" id="PS50893"/>
    </source>
</evidence>
<proteinExistence type="predicted"/>
<dbReference type="GO" id="GO:0016887">
    <property type="term" value="F:ATP hydrolysis activity"/>
    <property type="evidence" value="ECO:0007669"/>
    <property type="project" value="InterPro"/>
</dbReference>